<dbReference type="RefSeq" id="XP_009498113.1">
    <property type="nucleotide sequence ID" value="XM_009499838.1"/>
</dbReference>
<reference evidence="1" key="1">
    <citation type="submission" date="2013-04" db="EMBL/GenBank/DDBJ databases">
        <title>The Genome Sequence of Fonticula alba ATCC 38817.</title>
        <authorList>
            <consortium name="The Broad Institute Genomics Platform"/>
            <person name="Russ C."/>
            <person name="Cuomo C."/>
            <person name="Burger G."/>
            <person name="Gray M.W."/>
            <person name="Holland P.W.H."/>
            <person name="King N."/>
            <person name="Lang F.B.F."/>
            <person name="Roger A.J."/>
            <person name="Ruiz-Trillo I."/>
            <person name="Brown M."/>
            <person name="Walker B."/>
            <person name="Young S."/>
            <person name="Zeng Q."/>
            <person name="Gargeya S."/>
            <person name="Fitzgerald M."/>
            <person name="Haas B."/>
            <person name="Abouelleil A."/>
            <person name="Allen A.W."/>
            <person name="Alvarado L."/>
            <person name="Arachchi H.M."/>
            <person name="Berlin A.M."/>
            <person name="Chapman S.B."/>
            <person name="Gainer-Dewar J."/>
            <person name="Goldberg J."/>
            <person name="Griggs A."/>
            <person name="Gujja S."/>
            <person name="Hansen M."/>
            <person name="Howarth C."/>
            <person name="Imamovic A."/>
            <person name="Ireland A."/>
            <person name="Larimer J."/>
            <person name="McCowan C."/>
            <person name="Murphy C."/>
            <person name="Pearson M."/>
            <person name="Poon T.W."/>
            <person name="Priest M."/>
            <person name="Roberts A."/>
            <person name="Saif S."/>
            <person name="Shea T."/>
            <person name="Sisk P."/>
            <person name="Sykes S."/>
            <person name="Wortman J."/>
            <person name="Nusbaum C."/>
            <person name="Birren B."/>
        </authorList>
    </citation>
    <scope>NUCLEOTIDE SEQUENCE [LARGE SCALE GENOMIC DNA]</scope>
    <source>
        <strain evidence="1">ATCC 38817</strain>
    </source>
</reference>
<evidence type="ECO:0000313" key="2">
    <source>
        <dbReference type="Proteomes" id="UP000030693"/>
    </source>
</evidence>
<dbReference type="InterPro" id="IPR006212">
    <property type="entry name" value="Furin_repeat"/>
</dbReference>
<dbReference type="PANTHER" id="PTHR46967">
    <property type="entry name" value="INSULIN-LIKE GROWTH FACTOR BINDING PROTEIN,N-TERMINAL"/>
    <property type="match status" value="1"/>
</dbReference>
<name>A0A058Z221_FONAL</name>
<dbReference type="GeneID" id="20530796"/>
<dbReference type="eggNOG" id="ENOG502SYIB">
    <property type="taxonomic scope" value="Eukaryota"/>
</dbReference>
<evidence type="ECO:0000313" key="1">
    <source>
        <dbReference type="EMBL" id="KCV67552.1"/>
    </source>
</evidence>
<dbReference type="PANTHER" id="PTHR46967:SF1">
    <property type="entry name" value="KERATIN-ASSOCIATED PROTEIN 16-1-LIKE"/>
    <property type="match status" value="1"/>
</dbReference>
<proteinExistence type="predicted"/>
<dbReference type="Gene3D" id="2.10.220.10">
    <property type="entry name" value="Hormone Receptor, Insulin-like Growth Factor Receptor 1, Chain A, domain 2"/>
    <property type="match status" value="3"/>
</dbReference>
<organism evidence="1">
    <name type="scientific">Fonticula alba</name>
    <name type="common">Slime mold</name>
    <dbReference type="NCBI Taxonomy" id="691883"/>
    <lineage>
        <taxon>Eukaryota</taxon>
        <taxon>Rotosphaerida</taxon>
        <taxon>Fonticulaceae</taxon>
        <taxon>Fonticula</taxon>
    </lineage>
</organism>
<sequence>MGALVNGLHVQWRQPPAESATGPAAVCRAVGNAAAWSGRRCGRRAWARENRRIREEGAVPGPGRLGPVCRPVRVQYGPLAGIDQAATMTPDASRQGSRTPAAPPALLLSLGPLLLLAALLGGGAAPARGQAPTSDVFLHATWHAGFRPESFGPAVTLPGAPSYLVDNYLQNGNMYVQNTSLKEVEEVRFGGHFTRYWGFAPRTTIPAGVTPRWMGLALAGHDRPVGVLHSDQWAVLFTERDQRHFPVKPVSLLAGRAVAANRVDLLGLVEPPAGPREVHLWELTEASLLRVPFGVPVAGGESAHACPGPGRAFYLSVGQTLQHVSHAGVAGGPASVQAIPLPAGMGAIRQLAVTRLVADAGHCPGAGDVVLLLDSDQVHVIPCAGAAAPAAGLPFTASLPAAASAATGRLVVPPEAAALDQAYGFLYFLQPGPGPAGAPMQLWRAGVQAGGLAWRRLVLPPGHAAPGHLQLVRLRLNRAQDQVGEWALMADKDLLLESERFGCDTDGSIVCDGPAGVTGSARGWACAPGRVLSPFVAPGQLCADCAEEHYLDRPEAEPPFSAPGHTCRPCADSMCQVCDAHDCLVCKGALLLQPTGPGGGMACVGACSGGFTRQGGVCLPAATRLDVAHMAAAGGEVLPGPVSAAEVTGIGATRLGVDPATGLPVIPPVGTEPRNVLLFAGAGADPVVMRLEDIGRPGKPAPVPVRLFTATPGPQVLAMTELGPMLDSAGQLVMGIVVMQESGWVMVTWLSCQPPAPGEGCTVAGPGTPGFFTSHMLPLAQRLGERHFMLMDDYLMTSIIQADPDARTLDYNWHQASDVLPVPGEWVVQVLGKNHVGVGPLDLVARDDPRWWWTAGGEALLPAASWPDDQYRAVLLPRGPEGAPGPGPELVLVEDTAAHAWDVVRMPGSLAPVAGTRTHGGRTVRQRLGMLPDRPRLGAEDAPDARVFGVRLAGGSAEYPSALVLLSRKYVAVSVLWCRPGGRAAACVLLPAVRADLPVELRLPSTGPLWAEPVVHTPAGPSAHAPGLLVSVLTYAKTMGPVYVRLRATCPPGTVGLGCRACDAGCAECWAPADPAACTACPPGHFLAAEGGTCAGTCAAGTMPGSGPDAGACVPCPPGTAGPGCQPCHPTCMLCSAPGDPAACTGCPPGRLMTPGGACMELCTGGTMPGFGASEGSCVPCPASCLA</sequence>
<dbReference type="InterPro" id="IPR009030">
    <property type="entry name" value="Growth_fac_rcpt_cys_sf"/>
</dbReference>
<dbReference type="OrthoDB" id="10260714at2759"/>
<gene>
    <name evidence="1" type="ORF">H696_06071</name>
</gene>
<dbReference type="AlphaFoldDB" id="A0A058Z221"/>
<dbReference type="SUPFAM" id="SSF57184">
    <property type="entry name" value="Growth factor receptor domain"/>
    <property type="match status" value="2"/>
</dbReference>
<dbReference type="SMART" id="SM00261">
    <property type="entry name" value="FU"/>
    <property type="match status" value="3"/>
</dbReference>
<keyword evidence="2" id="KW-1185">Reference proteome</keyword>
<dbReference type="Proteomes" id="UP000030693">
    <property type="component" value="Unassembled WGS sequence"/>
</dbReference>
<accession>A0A058Z221</accession>
<dbReference type="EMBL" id="KB932217">
    <property type="protein sequence ID" value="KCV67552.1"/>
    <property type="molecule type" value="Genomic_DNA"/>
</dbReference>
<protein>
    <submittedName>
        <fullName evidence="1">Uncharacterized protein</fullName>
    </submittedName>
</protein>
<dbReference type="CDD" id="cd00064">
    <property type="entry name" value="FU"/>
    <property type="match status" value="1"/>
</dbReference>